<dbReference type="RefSeq" id="WP_002780624.1">
    <property type="nucleotide sequence ID" value="NZ_AANOQZ020000001.1"/>
</dbReference>
<accession>A0A3Z8TZL9</accession>
<evidence type="ECO:0000313" key="1">
    <source>
        <dbReference type="EMBL" id="EAK4359139.1"/>
    </source>
</evidence>
<dbReference type="Proteomes" id="UP000365807">
    <property type="component" value="Unassembled WGS sequence"/>
</dbReference>
<dbReference type="GeneID" id="66543895"/>
<sequence>MYIKWFFIFSIVLFLIPYNGLLFLPNEYHILDISKIIIFLVCLISVVKKPHKYFIDDFLLYSWFEAIKTIRGNANEYLMQLNDLERELKKQNKTYKVINSKNIPKIVVIMGEST</sequence>
<reference evidence="1 2" key="1">
    <citation type="submission" date="2018-06" db="EMBL/GenBank/DDBJ databases">
        <authorList>
            <consortium name="NARMS: The National Antimicrobial Resistance Monitoring System"/>
        </authorList>
    </citation>
    <scope>NUCLEOTIDE SEQUENCE [LARGE SCALE GENOMIC DNA]</scope>
    <source>
        <strain evidence="1 2">FSIS11807978</strain>
    </source>
</reference>
<dbReference type="EMBL" id="AACGFG010000037">
    <property type="protein sequence ID" value="EAK4359139.1"/>
    <property type="molecule type" value="Genomic_DNA"/>
</dbReference>
<name>A0A3Z8TZL9_CAMCO</name>
<dbReference type="AlphaFoldDB" id="A0A3Z8TZL9"/>
<gene>
    <name evidence="1" type="ORF">C6T04_09580</name>
</gene>
<proteinExistence type="predicted"/>
<protein>
    <submittedName>
        <fullName evidence="1">Uncharacterized protein</fullName>
    </submittedName>
</protein>
<organism evidence="1 2">
    <name type="scientific">Campylobacter coli</name>
    <dbReference type="NCBI Taxonomy" id="195"/>
    <lineage>
        <taxon>Bacteria</taxon>
        <taxon>Pseudomonadati</taxon>
        <taxon>Campylobacterota</taxon>
        <taxon>Epsilonproteobacteria</taxon>
        <taxon>Campylobacterales</taxon>
        <taxon>Campylobacteraceae</taxon>
        <taxon>Campylobacter</taxon>
    </lineage>
</organism>
<evidence type="ECO:0000313" key="2">
    <source>
        <dbReference type="Proteomes" id="UP000365807"/>
    </source>
</evidence>
<comment type="caution">
    <text evidence="1">The sequence shown here is derived from an EMBL/GenBank/DDBJ whole genome shotgun (WGS) entry which is preliminary data.</text>
</comment>